<accession>A0A518V9J2</accession>
<dbReference type="OrthoDB" id="3197444at2"/>
<dbReference type="GO" id="GO:0005198">
    <property type="term" value="F:structural molecule activity"/>
    <property type="evidence" value="ECO:0007669"/>
    <property type="project" value="InterPro"/>
</dbReference>
<gene>
    <name evidence="2" type="ORF">EEL30_15790</name>
</gene>
<sequence length="311" mass="34643">MCDFRELPKPSYDYDVNEITEAYKKALDDVQSELQRVDLPDFSRSNAQAVYAQITVILTNLAKKTKEWVARVIPKAAYDGIARTLLALGLASNRKQALKKAKLNPINQHAVAAAIADTQTDLLAVTDNVTKRVRAAVRKAVAETMRSQMATGVNGRRTITADVLKRIRKTLGDSADNAIIDAAGRKWKIEHYVDVVAQTKLMDVHNEATINEALSREVLYAVISSHGATDACRYHEGRIIRLTDAGDTKYPTYDALRASRQIWHPKCKHTISPIRVPENLSEKRRTLAESQGELSDRALATGKRNPDLSER</sequence>
<evidence type="ECO:0000256" key="1">
    <source>
        <dbReference type="SAM" id="MobiDB-lite"/>
    </source>
</evidence>
<feature type="region of interest" description="Disordered" evidence="1">
    <location>
        <begin position="284"/>
        <end position="311"/>
    </location>
</feature>
<protein>
    <submittedName>
        <fullName evidence="2">Minor capsid protein</fullName>
    </submittedName>
</protein>
<dbReference type="Pfam" id="PF06152">
    <property type="entry name" value="Phage_min_cap2"/>
    <property type="match status" value="1"/>
</dbReference>
<organism evidence="2 3">
    <name type="scientific">Brevibacillus laterosporus</name>
    <name type="common">Bacillus laterosporus</name>
    <dbReference type="NCBI Taxonomy" id="1465"/>
    <lineage>
        <taxon>Bacteria</taxon>
        <taxon>Bacillati</taxon>
        <taxon>Bacillota</taxon>
        <taxon>Bacilli</taxon>
        <taxon>Bacillales</taxon>
        <taxon>Paenibacillaceae</taxon>
        <taxon>Brevibacillus</taxon>
    </lineage>
</organism>
<dbReference type="InterPro" id="IPR009319">
    <property type="entry name" value="Phage_A118_VSP1"/>
</dbReference>
<keyword evidence="3" id="KW-1185">Reference proteome</keyword>
<name>A0A518V9J2_BRELA</name>
<reference evidence="2 3" key="1">
    <citation type="submission" date="2018-11" db="EMBL/GenBank/DDBJ databases">
        <title>Phylogenetic determinants of toxin gene distribution in genomes of Brevibacillus laterosporus.</title>
        <authorList>
            <person name="Glare T.R."/>
            <person name="Durrant A."/>
            <person name="Berry C."/>
            <person name="Palma L."/>
            <person name="Ormskirk M."/>
            <person name="Cox M.O."/>
        </authorList>
    </citation>
    <scope>NUCLEOTIDE SEQUENCE [LARGE SCALE GENOMIC DNA]</scope>
    <source>
        <strain evidence="2 3">1821L</strain>
    </source>
</reference>
<proteinExistence type="predicted"/>
<dbReference type="EMBL" id="CP033464">
    <property type="protein sequence ID" value="QDX93629.1"/>
    <property type="molecule type" value="Genomic_DNA"/>
</dbReference>
<evidence type="ECO:0000313" key="3">
    <source>
        <dbReference type="Proteomes" id="UP000319432"/>
    </source>
</evidence>
<dbReference type="AlphaFoldDB" id="A0A518V9J2"/>
<dbReference type="Proteomes" id="UP000319432">
    <property type="component" value="Chromosome"/>
</dbReference>
<evidence type="ECO:0000313" key="2">
    <source>
        <dbReference type="EMBL" id="QDX93629.1"/>
    </source>
</evidence>